<protein>
    <submittedName>
        <fullName evidence="2">Uncharacterized protein</fullName>
    </submittedName>
</protein>
<keyword evidence="1" id="KW-0472">Membrane</keyword>
<dbReference type="EMBL" id="JANWTC010000001">
    <property type="protein sequence ID" value="MCS5478159.1"/>
    <property type="molecule type" value="Genomic_DNA"/>
</dbReference>
<name>A0ABT2FW18_9CORY</name>
<keyword evidence="3" id="KW-1185">Reference proteome</keyword>
<organism evidence="2 3">
    <name type="scientific">Corynebacterium lemuris</name>
    <dbReference type="NCBI Taxonomy" id="1859292"/>
    <lineage>
        <taxon>Bacteria</taxon>
        <taxon>Bacillati</taxon>
        <taxon>Actinomycetota</taxon>
        <taxon>Actinomycetes</taxon>
        <taxon>Mycobacteriales</taxon>
        <taxon>Corynebacteriaceae</taxon>
        <taxon>Corynebacterium</taxon>
    </lineage>
</organism>
<evidence type="ECO:0000313" key="2">
    <source>
        <dbReference type="EMBL" id="MCS5478159.1"/>
    </source>
</evidence>
<comment type="caution">
    <text evidence="2">The sequence shown here is derived from an EMBL/GenBank/DDBJ whole genome shotgun (WGS) entry which is preliminary data.</text>
</comment>
<dbReference type="Proteomes" id="UP001205965">
    <property type="component" value="Unassembled WGS sequence"/>
</dbReference>
<gene>
    <name evidence="2" type="ORF">NYP18_00630</name>
</gene>
<proteinExistence type="predicted"/>
<feature type="transmembrane region" description="Helical" evidence="1">
    <location>
        <begin position="20"/>
        <end position="40"/>
    </location>
</feature>
<keyword evidence="1" id="KW-0812">Transmembrane</keyword>
<evidence type="ECO:0000256" key="1">
    <source>
        <dbReference type="SAM" id="Phobius"/>
    </source>
</evidence>
<accession>A0ABT2FW18</accession>
<evidence type="ECO:0000313" key="3">
    <source>
        <dbReference type="Proteomes" id="UP001205965"/>
    </source>
</evidence>
<sequence>MDLNLIPPDIYSFLFEGAAQLSALPITIFLVTGLIGGMGGNALTEPARMSAEVWTSFTPFIDHYLQINGAQ</sequence>
<keyword evidence="1" id="KW-1133">Transmembrane helix</keyword>
<reference evidence="2 3" key="1">
    <citation type="submission" date="2022-08" db="EMBL/GenBank/DDBJ databases">
        <title>YIM 101645 draft genome.</title>
        <authorList>
            <person name="Chen X."/>
        </authorList>
    </citation>
    <scope>NUCLEOTIDE SEQUENCE [LARGE SCALE GENOMIC DNA]</scope>
    <source>
        <strain evidence="2 3">YIM 101645</strain>
    </source>
</reference>
<dbReference type="RefSeq" id="WP_259426202.1">
    <property type="nucleotide sequence ID" value="NZ_JANWTC010000001.1"/>
</dbReference>